<dbReference type="GO" id="GO:0006351">
    <property type="term" value="P:DNA-templated transcription"/>
    <property type="evidence" value="ECO:0007669"/>
    <property type="project" value="InterPro"/>
</dbReference>
<dbReference type="CDD" id="cd00653">
    <property type="entry name" value="RNA_pol_B_RPB2"/>
    <property type="match status" value="1"/>
</dbReference>
<dbReference type="InterPro" id="IPR007646">
    <property type="entry name" value="RNA_pol_Rpb2_4"/>
</dbReference>
<reference evidence="17" key="1">
    <citation type="journal article" date="2020" name="Nature">
        <title>Giant virus diversity and host interactions through global metagenomics.</title>
        <authorList>
            <person name="Schulz F."/>
            <person name="Roux S."/>
            <person name="Paez-Espino D."/>
            <person name="Jungbluth S."/>
            <person name="Walsh D.A."/>
            <person name="Denef V.J."/>
            <person name="McMahon K.D."/>
            <person name="Konstantinidis K.T."/>
            <person name="Eloe-Fadrosh E.A."/>
            <person name="Kyrpides N.C."/>
            <person name="Woyke T."/>
        </authorList>
    </citation>
    <scope>NUCLEOTIDE SEQUENCE</scope>
    <source>
        <strain evidence="17">GVMAG-M-3300009068-24</strain>
    </source>
</reference>
<evidence type="ECO:0000313" key="17">
    <source>
        <dbReference type="EMBL" id="QHT29731.1"/>
    </source>
</evidence>
<dbReference type="GO" id="GO:0000428">
    <property type="term" value="C:DNA-directed RNA polymerase complex"/>
    <property type="evidence" value="ECO:0007669"/>
    <property type="project" value="UniProtKB-KW"/>
</dbReference>
<evidence type="ECO:0000259" key="16">
    <source>
        <dbReference type="Pfam" id="PF04567"/>
    </source>
</evidence>
<evidence type="ECO:0000256" key="6">
    <source>
        <dbReference type="ARBA" id="ARBA00022723"/>
    </source>
</evidence>
<dbReference type="Pfam" id="PF04561">
    <property type="entry name" value="RNA_pol_Rpb2_2"/>
    <property type="match status" value="1"/>
</dbReference>
<feature type="compositionally biased region" description="Acidic residues" evidence="9">
    <location>
        <begin position="133"/>
        <end position="142"/>
    </location>
</feature>
<dbReference type="InterPro" id="IPR007120">
    <property type="entry name" value="DNA-dir_RNAP_su2_dom"/>
</dbReference>
<evidence type="ECO:0000256" key="9">
    <source>
        <dbReference type="SAM" id="MobiDB-lite"/>
    </source>
</evidence>
<dbReference type="InterPro" id="IPR007647">
    <property type="entry name" value="RNA_pol_Rpb2_5"/>
</dbReference>
<dbReference type="Pfam" id="PF00562">
    <property type="entry name" value="RNA_pol_Rpb2_6"/>
    <property type="match status" value="1"/>
</dbReference>
<keyword evidence="5" id="KW-0548">Nucleotidyltransferase</keyword>
<dbReference type="GO" id="GO:0032549">
    <property type="term" value="F:ribonucleoside binding"/>
    <property type="evidence" value="ECO:0007669"/>
    <property type="project" value="InterPro"/>
</dbReference>
<proteinExistence type="inferred from homology"/>
<dbReference type="EMBL" id="MN738881">
    <property type="protein sequence ID" value="QHT29731.1"/>
    <property type="molecule type" value="Genomic_DNA"/>
</dbReference>
<evidence type="ECO:0000259" key="15">
    <source>
        <dbReference type="Pfam" id="PF04566"/>
    </source>
</evidence>
<evidence type="ECO:0000256" key="4">
    <source>
        <dbReference type="ARBA" id="ARBA00022679"/>
    </source>
</evidence>
<accession>A0A6C0EM57</accession>
<dbReference type="Pfam" id="PF04566">
    <property type="entry name" value="RNA_pol_Rpb2_4"/>
    <property type="match status" value="1"/>
</dbReference>
<dbReference type="Gene3D" id="3.90.1800.10">
    <property type="entry name" value="RNA polymerase alpha subunit dimerisation domain"/>
    <property type="match status" value="1"/>
</dbReference>
<feature type="region of interest" description="Disordered" evidence="9">
    <location>
        <begin position="1367"/>
        <end position="1406"/>
    </location>
</feature>
<dbReference type="InterPro" id="IPR037033">
    <property type="entry name" value="DNA-dir_RNAP_su2_hyb_sf"/>
</dbReference>
<organism evidence="17">
    <name type="scientific">viral metagenome</name>
    <dbReference type="NCBI Taxonomy" id="1070528"/>
    <lineage>
        <taxon>unclassified sequences</taxon>
        <taxon>metagenomes</taxon>
        <taxon>organismal metagenomes</taxon>
    </lineage>
</organism>
<keyword evidence="4" id="KW-0808">Transferase</keyword>
<feature type="region of interest" description="Disordered" evidence="9">
    <location>
        <begin position="1451"/>
        <end position="1473"/>
    </location>
</feature>
<name>A0A6C0EM57_9ZZZZ</name>
<dbReference type="Gene3D" id="3.90.1100.10">
    <property type="match status" value="1"/>
</dbReference>
<feature type="region of interest" description="Disordered" evidence="9">
    <location>
        <begin position="1643"/>
        <end position="1662"/>
    </location>
</feature>
<dbReference type="Gene3D" id="2.40.50.150">
    <property type="match status" value="1"/>
</dbReference>
<dbReference type="Pfam" id="PF04565">
    <property type="entry name" value="RNA_pol_Rpb2_3"/>
    <property type="match status" value="1"/>
</dbReference>
<feature type="compositionally biased region" description="Gly residues" evidence="9">
    <location>
        <begin position="1559"/>
        <end position="1577"/>
    </location>
</feature>
<evidence type="ECO:0000256" key="3">
    <source>
        <dbReference type="ARBA" id="ARBA00022478"/>
    </source>
</evidence>
<dbReference type="Pfam" id="PF04563">
    <property type="entry name" value="RNA_pol_Rpb2_1"/>
    <property type="match status" value="2"/>
</dbReference>
<feature type="region of interest" description="Disordered" evidence="9">
    <location>
        <begin position="124"/>
        <end position="179"/>
    </location>
</feature>
<dbReference type="Gene3D" id="2.40.270.10">
    <property type="entry name" value="DNA-directed RNA polymerase, subunit 2, domain 6"/>
    <property type="match status" value="1"/>
</dbReference>
<dbReference type="Gene3D" id="3.90.1110.10">
    <property type="entry name" value="RNA polymerase Rpb2, domain 2"/>
    <property type="match status" value="1"/>
</dbReference>
<dbReference type="Pfam" id="PF04567">
    <property type="entry name" value="RNA_pol_Rpb2_5"/>
    <property type="match status" value="1"/>
</dbReference>
<evidence type="ECO:0000256" key="7">
    <source>
        <dbReference type="ARBA" id="ARBA00022833"/>
    </source>
</evidence>
<dbReference type="InterPro" id="IPR007121">
    <property type="entry name" value="RNA_pol_bsu_CS"/>
</dbReference>
<evidence type="ECO:0000259" key="12">
    <source>
        <dbReference type="Pfam" id="PF04561"/>
    </source>
</evidence>
<evidence type="ECO:0000256" key="8">
    <source>
        <dbReference type="ARBA" id="ARBA00023163"/>
    </source>
</evidence>
<feature type="domain" description="RNA polymerase Rpb2" evidence="12">
    <location>
        <begin position="315"/>
        <end position="446"/>
    </location>
</feature>
<dbReference type="InterPro" id="IPR014724">
    <property type="entry name" value="RNA_pol_RPB2_OB-fold"/>
</dbReference>
<evidence type="ECO:0000259" key="14">
    <source>
        <dbReference type="Pfam" id="PF04565"/>
    </source>
</evidence>
<evidence type="ECO:0000259" key="10">
    <source>
        <dbReference type="Pfam" id="PF00562"/>
    </source>
</evidence>
<feature type="compositionally biased region" description="Basic and acidic residues" evidence="9">
    <location>
        <begin position="1643"/>
        <end position="1656"/>
    </location>
</feature>
<keyword evidence="3" id="KW-0240">DNA-directed RNA polymerase</keyword>
<dbReference type="GO" id="GO:0046872">
    <property type="term" value="F:metal ion binding"/>
    <property type="evidence" value="ECO:0007669"/>
    <property type="project" value="UniProtKB-KW"/>
</dbReference>
<dbReference type="PROSITE" id="PS01166">
    <property type="entry name" value="RNA_POL_BETA"/>
    <property type="match status" value="1"/>
</dbReference>
<comment type="similarity">
    <text evidence="1">Belongs to the RNA polymerase beta chain family.</text>
</comment>
<keyword evidence="6" id="KW-0479">Metal-binding</keyword>
<dbReference type="PANTHER" id="PTHR20856">
    <property type="entry name" value="DNA-DIRECTED RNA POLYMERASE I SUBUNIT 2"/>
    <property type="match status" value="1"/>
</dbReference>
<feature type="domain" description="RNA polymerase beta subunit protrusion" evidence="13">
    <location>
        <begin position="13"/>
        <end position="109"/>
    </location>
</feature>
<feature type="compositionally biased region" description="Polar residues" evidence="9">
    <location>
        <begin position="1454"/>
        <end position="1465"/>
    </location>
</feature>
<dbReference type="EC" id="2.7.7.6" evidence="2"/>
<evidence type="ECO:0000256" key="1">
    <source>
        <dbReference type="ARBA" id="ARBA00006835"/>
    </source>
</evidence>
<evidence type="ECO:0000256" key="5">
    <source>
        <dbReference type="ARBA" id="ARBA00022695"/>
    </source>
</evidence>
<feature type="domain" description="RNA polymerase Rpb2" evidence="14">
    <location>
        <begin position="533"/>
        <end position="595"/>
    </location>
</feature>
<dbReference type="GO" id="GO:0003899">
    <property type="term" value="F:DNA-directed RNA polymerase activity"/>
    <property type="evidence" value="ECO:0007669"/>
    <property type="project" value="UniProtKB-EC"/>
</dbReference>
<evidence type="ECO:0000259" key="13">
    <source>
        <dbReference type="Pfam" id="PF04563"/>
    </source>
</evidence>
<feature type="domain" description="RNA polymerase Rpb2" evidence="16">
    <location>
        <begin position="761"/>
        <end position="809"/>
    </location>
</feature>
<feature type="domain" description="RNA polymerase beta subunit protrusion" evidence="13">
    <location>
        <begin position="202"/>
        <end position="480"/>
    </location>
</feature>
<dbReference type="SUPFAM" id="SSF64484">
    <property type="entry name" value="beta and beta-prime subunits of DNA dependent RNA-polymerase"/>
    <property type="match status" value="2"/>
</dbReference>
<dbReference type="InterPro" id="IPR007641">
    <property type="entry name" value="RNA_pol_Rpb2_7"/>
</dbReference>
<evidence type="ECO:0000256" key="2">
    <source>
        <dbReference type="ARBA" id="ARBA00012418"/>
    </source>
</evidence>
<feature type="region of interest" description="Disordered" evidence="9">
    <location>
        <begin position="1554"/>
        <end position="1577"/>
    </location>
</feature>
<feature type="domain" description="RNA polymerase Rpb2" evidence="11">
    <location>
        <begin position="1203"/>
        <end position="1317"/>
    </location>
</feature>
<dbReference type="InterPro" id="IPR037034">
    <property type="entry name" value="RNA_pol_Rpb2_2_sf"/>
</dbReference>
<feature type="compositionally biased region" description="Low complexity" evidence="9">
    <location>
        <begin position="160"/>
        <end position="173"/>
    </location>
</feature>
<feature type="domain" description="DNA-directed RNA polymerase subunit 2 hybrid-binding" evidence="10">
    <location>
        <begin position="819"/>
        <end position="1200"/>
    </location>
</feature>
<dbReference type="InterPro" id="IPR007644">
    <property type="entry name" value="RNA_pol_bsu_protrusion"/>
</dbReference>
<dbReference type="Pfam" id="PF04560">
    <property type="entry name" value="RNA_pol_Rpb2_7"/>
    <property type="match status" value="1"/>
</dbReference>
<sequence>MIDSYFRDNPQALVNHHVESYNDFFQKGIFQIFREKNPLKWMHASQYDEGLGDYRTQCTMYMGGRDGSKIYFGKPVLYDQNEPHFMFPNEARLRNITYAMTVHYDIEIEFLNILPVDSVEEAVRGDFSGGGGEADEEDEALAEETSQHGGAPPKKKAAKTADAAAAAAARGPPNITPSDAKTIREYIASTIDKDPQTGRIVQKRILKLEKVYLGKFPIMVQSNFCVLHGASKEARYTMGECRNDPGGYFIVDGKEKVVIPQEKFADNMLYIRSGGADQDYLYSAEIRSVSENVTKPVRTLSVRLMAPGKKYTYGNIVVNIPNVRKPVPLFILFRALGVLSDRDIISTILLDMDKYASLVDVFIPSVHDAGLIYTQRNAIEHLGYLTKGKNYYHGLEILADYFLPHVGETNYLEKAYYLGHMVFRMLSVHAGWELPTDRDHFKYKRMELVGNLVHELFREYYTLQLKRIHLKFETELNMNEGNYAANLPRLIQDNERTIFREEGRIVEDGFRRAFKGNWGAHAHTKRIGVIQDLNRLSFNTMISHLRKTNLPIDAGLKIVGPRLLHNSQWGFIDPVDTPDGGNIGIHKNLAIVTAVSRGYSREPMIAWLREMVGMRFVTDHVPFELAQATKVMVNGFWAGCVTDPLGAVQKIRTYRRNAMIPLHTSVTFDYRLNQMSIYTDSGRLCRPIFYTDEGGKLSIERADVQKHLSSPHISWDGLVRGWNPRLPKVDVAADHLFTRLHELYEGVGESLEQTPTKLTDFLKQQAVIDYIDSSETENAYIAMDMTTFHDAVKAGQRSSAGSYTHCEIHSSLLLGVMGNQVTFPEMNQFPRDLFSCGQSKQATSLYHSNYQMRMDKSAAVLHYGQVPLVKTRYLDYIHREEHPYGFNAIVAIACYTGYNVEDAILINEGALARGMFRTTMYTSYSTHEERGDATDGSVPIDKVFTQIEGVAETVVGMKPGYDYSQLDAAGLVREGTPVNEKTILIGMTAVQQNAAATAVALQRGDLSVKPKKGQLGYVDKTYMTEGEEGERVAKVRVREERIPAMGDKFAGRAGQKGTIGMVIPEADMPFTKDGIRPDIIINPHAIPSRMTIGQLVESVTGKACCIYGGFADCTAFGQKGAKVEHFGLMLQKQDDPTDAAYESYGNEILYNGMTGEQIESSIFLGTVYYMRLKHMVKDKQQSRCLGPRSALTKQPVGGRANDGGLRIGEMERDSILAHGAAGFLNESMMERSDKYYVAVCNQTGMLAIYNPTKNLFMSPMTDGPLKFLNDHVRDGSQLRLETVTRFGRNFSVVEIPYTMKLLIQELQTINIQMRIITEDNIDQLESMSYARIPDPVAFAKQVEKVAQAAEAHQDLHKKVHDILHQEMTPSPSQEPVSDPSVEDRDTPQYRGVDDYTPSPRDASGIDMGLDMDQGLALDTSGSAAVKPQPLLGSAVAVAEAAAGEEDIWKLRSQPPATGPTSSAPQSRLGLPPEVSELTPNQAYAKRQFVHLQGDTKPDRLWFIHDMVLTKNNAVIFTLMTNDYEGLREQDQIQVVKESRLIPVAAAAPSVATASPAAMTGGGRIPWGKGGQESGGGEDTGKIIFAPVLVNGNGNTMGPDMGSAPMMGGMDWNMEGGAPGAAMPPPLPVHHLGGNYGHGDRMVEGSKPRPAAKKETDTTDEGGTWFSKALDFGKKILVSKTG</sequence>
<evidence type="ECO:0000259" key="11">
    <source>
        <dbReference type="Pfam" id="PF04560"/>
    </source>
</evidence>
<keyword evidence="8" id="KW-0804">Transcription</keyword>
<protein>
    <recommendedName>
        <fullName evidence="2">DNA-directed RNA polymerase</fullName>
        <ecNumber evidence="2">2.7.7.6</ecNumber>
    </recommendedName>
</protein>
<feature type="domain" description="RNA polymerase Rpb2" evidence="15">
    <location>
        <begin position="631"/>
        <end position="690"/>
    </location>
</feature>
<feature type="compositionally biased region" description="Basic and acidic residues" evidence="9">
    <location>
        <begin position="1381"/>
        <end position="1393"/>
    </location>
</feature>
<dbReference type="GO" id="GO:0003677">
    <property type="term" value="F:DNA binding"/>
    <property type="evidence" value="ECO:0007669"/>
    <property type="project" value="InterPro"/>
</dbReference>
<dbReference type="InterPro" id="IPR007642">
    <property type="entry name" value="RNA_pol_Rpb2_2"/>
</dbReference>
<dbReference type="InterPro" id="IPR007645">
    <property type="entry name" value="RNA_pol_Rpb2_3"/>
</dbReference>
<dbReference type="InterPro" id="IPR015712">
    <property type="entry name" value="DNA-dir_RNA_pol_su2"/>
</dbReference>
<keyword evidence="7" id="KW-0862">Zinc</keyword>